<accession>A0A2N1PP07</accession>
<sequence>MKPVVSALKEKIAGKVEFVEGQFNSAQKYGVSFVPTLVIETEKGEILETTVGRKSLDVLLQLLRKHGADL</sequence>
<dbReference type="InterPro" id="IPR036249">
    <property type="entry name" value="Thioredoxin-like_sf"/>
</dbReference>
<reference evidence="1 2" key="1">
    <citation type="journal article" date="2017" name="ISME J.">
        <title>Potential for microbial H2 and metal transformations associated with novel bacteria and archaea in deep terrestrial subsurface sediments.</title>
        <authorList>
            <person name="Hernsdorf A.W."/>
            <person name="Amano Y."/>
            <person name="Miyakawa K."/>
            <person name="Ise K."/>
            <person name="Suzuki Y."/>
            <person name="Anantharaman K."/>
            <person name="Probst A."/>
            <person name="Burstein D."/>
            <person name="Thomas B.C."/>
            <person name="Banfield J.F."/>
        </authorList>
    </citation>
    <scope>NUCLEOTIDE SEQUENCE [LARGE SCALE GENOMIC DNA]</scope>
    <source>
        <strain evidence="1">HGW-Wallbacteria-1</strain>
    </source>
</reference>
<dbReference type="AlphaFoldDB" id="A0A2N1PP07"/>
<evidence type="ECO:0000313" key="1">
    <source>
        <dbReference type="EMBL" id="PKK90068.1"/>
    </source>
</evidence>
<proteinExistence type="predicted"/>
<gene>
    <name evidence="1" type="ORF">CVV64_11150</name>
</gene>
<evidence type="ECO:0008006" key="3">
    <source>
        <dbReference type="Google" id="ProtNLM"/>
    </source>
</evidence>
<organism evidence="1 2">
    <name type="scientific">Candidatus Wallbacteria bacterium HGW-Wallbacteria-1</name>
    <dbReference type="NCBI Taxonomy" id="2013854"/>
    <lineage>
        <taxon>Bacteria</taxon>
        <taxon>Candidatus Walliibacteriota</taxon>
    </lineage>
</organism>
<comment type="caution">
    <text evidence="1">The sequence shown here is derived from an EMBL/GenBank/DDBJ whole genome shotgun (WGS) entry which is preliminary data.</text>
</comment>
<protein>
    <recommendedName>
        <fullName evidence="3">Thioredoxin domain-containing protein</fullName>
    </recommendedName>
</protein>
<dbReference type="Gene3D" id="3.40.30.10">
    <property type="entry name" value="Glutaredoxin"/>
    <property type="match status" value="1"/>
</dbReference>
<dbReference type="SUPFAM" id="SSF52833">
    <property type="entry name" value="Thioredoxin-like"/>
    <property type="match status" value="1"/>
</dbReference>
<evidence type="ECO:0000313" key="2">
    <source>
        <dbReference type="Proteomes" id="UP000233256"/>
    </source>
</evidence>
<name>A0A2N1PP07_9BACT</name>
<dbReference type="EMBL" id="PGXC01000008">
    <property type="protein sequence ID" value="PKK90068.1"/>
    <property type="molecule type" value="Genomic_DNA"/>
</dbReference>
<dbReference type="Proteomes" id="UP000233256">
    <property type="component" value="Unassembled WGS sequence"/>
</dbReference>